<organism evidence="1 2">
    <name type="scientific">Paramuricea clavata</name>
    <name type="common">Red gorgonian</name>
    <name type="synonym">Violescent sea-whip</name>
    <dbReference type="NCBI Taxonomy" id="317549"/>
    <lineage>
        <taxon>Eukaryota</taxon>
        <taxon>Metazoa</taxon>
        <taxon>Cnidaria</taxon>
        <taxon>Anthozoa</taxon>
        <taxon>Octocorallia</taxon>
        <taxon>Malacalcyonacea</taxon>
        <taxon>Plexauridae</taxon>
        <taxon>Paramuricea</taxon>
    </lineage>
</organism>
<sequence length="223" mass="25132">SSSSYNVVPIFPKLSIRACKTQQSTNVCRRQYSSPLSLVFYFEGEAGTGTRGQGDQTCQLSEAWKKEQIGPLFKIKKHQSRYSSFALQLQMMLSWTIRPNYFVGLDKKCDRIAESYQEQLPEAEVIPETLVIAQGNIYGVSNIAKSKSCLLCGNRVIPKNDKISNCTKCRMTAKLQSCLQDWQLKIHVPTSQKKTVRLSVFNSEIGLLFPLCDLDPTCNEETS</sequence>
<proteinExistence type="predicted"/>
<evidence type="ECO:0000313" key="1">
    <source>
        <dbReference type="EMBL" id="CAB4017125.1"/>
    </source>
</evidence>
<feature type="non-terminal residue" evidence="1">
    <location>
        <position position="1"/>
    </location>
</feature>
<evidence type="ECO:0000313" key="2">
    <source>
        <dbReference type="Proteomes" id="UP001152795"/>
    </source>
</evidence>
<reference evidence="1" key="1">
    <citation type="submission" date="2020-04" db="EMBL/GenBank/DDBJ databases">
        <authorList>
            <person name="Alioto T."/>
            <person name="Alioto T."/>
            <person name="Gomez Garrido J."/>
        </authorList>
    </citation>
    <scope>NUCLEOTIDE SEQUENCE</scope>
    <source>
        <strain evidence="1">A484AB</strain>
    </source>
</reference>
<accession>A0A7D9J029</accession>
<protein>
    <submittedName>
        <fullName evidence="1">Uncharacterized protein</fullName>
    </submittedName>
</protein>
<keyword evidence="2" id="KW-1185">Reference proteome</keyword>
<name>A0A7D9J029_PARCT</name>
<dbReference type="AlphaFoldDB" id="A0A7D9J029"/>
<dbReference type="Proteomes" id="UP001152795">
    <property type="component" value="Unassembled WGS sequence"/>
</dbReference>
<comment type="caution">
    <text evidence="1">The sequence shown here is derived from an EMBL/GenBank/DDBJ whole genome shotgun (WGS) entry which is preliminary data.</text>
</comment>
<gene>
    <name evidence="1" type="ORF">PACLA_8A060374</name>
</gene>
<dbReference type="EMBL" id="CACRXK020009415">
    <property type="protein sequence ID" value="CAB4017125.1"/>
    <property type="molecule type" value="Genomic_DNA"/>
</dbReference>